<dbReference type="Proteomes" id="UP001454036">
    <property type="component" value="Unassembled WGS sequence"/>
</dbReference>
<organism evidence="2 3">
    <name type="scientific">Lithospermum erythrorhizon</name>
    <name type="common">Purple gromwell</name>
    <name type="synonym">Lithospermum officinale var. erythrorhizon</name>
    <dbReference type="NCBI Taxonomy" id="34254"/>
    <lineage>
        <taxon>Eukaryota</taxon>
        <taxon>Viridiplantae</taxon>
        <taxon>Streptophyta</taxon>
        <taxon>Embryophyta</taxon>
        <taxon>Tracheophyta</taxon>
        <taxon>Spermatophyta</taxon>
        <taxon>Magnoliopsida</taxon>
        <taxon>eudicotyledons</taxon>
        <taxon>Gunneridae</taxon>
        <taxon>Pentapetalae</taxon>
        <taxon>asterids</taxon>
        <taxon>lamiids</taxon>
        <taxon>Boraginales</taxon>
        <taxon>Boraginaceae</taxon>
        <taxon>Boraginoideae</taxon>
        <taxon>Lithospermeae</taxon>
        <taxon>Lithospermum</taxon>
    </lineage>
</organism>
<dbReference type="EMBL" id="BAABME010032895">
    <property type="protein sequence ID" value="GAA0151076.1"/>
    <property type="molecule type" value="Genomic_DNA"/>
</dbReference>
<evidence type="ECO:0000256" key="1">
    <source>
        <dbReference type="SAM" id="Phobius"/>
    </source>
</evidence>
<feature type="transmembrane region" description="Helical" evidence="1">
    <location>
        <begin position="12"/>
        <end position="33"/>
    </location>
</feature>
<name>A0AAV3PJ97_LITER</name>
<dbReference type="AlphaFoldDB" id="A0AAV3PJ97"/>
<keyword evidence="1" id="KW-0812">Transmembrane</keyword>
<keyword evidence="3" id="KW-1185">Reference proteome</keyword>
<keyword evidence="1" id="KW-0472">Membrane</keyword>
<evidence type="ECO:0000313" key="3">
    <source>
        <dbReference type="Proteomes" id="UP001454036"/>
    </source>
</evidence>
<comment type="caution">
    <text evidence="2">The sequence shown here is derived from an EMBL/GenBank/DDBJ whole genome shotgun (WGS) entry which is preliminary data.</text>
</comment>
<proteinExistence type="predicted"/>
<reference evidence="2 3" key="1">
    <citation type="submission" date="2024-01" db="EMBL/GenBank/DDBJ databases">
        <title>The complete chloroplast genome sequence of Lithospermum erythrorhizon: insights into the phylogenetic relationship among Boraginaceae species and the maternal lineages of purple gromwells.</title>
        <authorList>
            <person name="Okada T."/>
            <person name="Watanabe K."/>
        </authorList>
    </citation>
    <scope>NUCLEOTIDE SEQUENCE [LARGE SCALE GENOMIC DNA]</scope>
</reference>
<protein>
    <submittedName>
        <fullName evidence="2">Uncharacterized protein</fullName>
    </submittedName>
</protein>
<accession>A0AAV3PJ97</accession>
<sequence>MPEDGIVNVVRLFPIVVLIVFHSLSDYLLHAFASKEFHDALVR</sequence>
<evidence type="ECO:0000313" key="2">
    <source>
        <dbReference type="EMBL" id="GAA0151076.1"/>
    </source>
</evidence>
<gene>
    <name evidence="2" type="ORF">LIER_43131</name>
</gene>
<keyword evidence="1" id="KW-1133">Transmembrane helix</keyword>